<accession>A0A9W2YXR3</accession>
<keyword evidence="1" id="KW-0175">Coiled coil</keyword>
<proteinExistence type="predicted"/>
<evidence type="ECO:0000313" key="2">
    <source>
        <dbReference type="Proteomes" id="UP001165740"/>
    </source>
</evidence>
<dbReference type="RefSeq" id="XP_055867504.1">
    <property type="nucleotide sequence ID" value="XM_056011529.1"/>
</dbReference>
<name>A0A9W2YXR3_BIOGL</name>
<sequence length="267" mass="31658">MRSCLCRRRIWKRVFPNQVKSLCWRNYDAQLTVAMDEALHNKETSNLENTNIVCWKRLYSKTDTFLESTVLNPSPQHLFVTQISLKEKYLLCSLEDDSSLTDVESLNNSLEQSISVAATARSHEEIFQELESQLQNMEARHQKEMMELKHQHEMHIIELESTLTTKLKSLETESSLRERLHEEEMKELRRQLEKQQVQSQLDLGAMKHKYSLDTSHYQSCIENLQSRLLVKELEHQLQMKELESQLRKQFALEKKKLRKANKSKNRK</sequence>
<organism evidence="2 3">
    <name type="scientific">Biomphalaria glabrata</name>
    <name type="common">Bloodfluke planorb</name>
    <name type="synonym">Freshwater snail</name>
    <dbReference type="NCBI Taxonomy" id="6526"/>
    <lineage>
        <taxon>Eukaryota</taxon>
        <taxon>Metazoa</taxon>
        <taxon>Spiralia</taxon>
        <taxon>Lophotrochozoa</taxon>
        <taxon>Mollusca</taxon>
        <taxon>Gastropoda</taxon>
        <taxon>Heterobranchia</taxon>
        <taxon>Euthyneura</taxon>
        <taxon>Panpulmonata</taxon>
        <taxon>Hygrophila</taxon>
        <taxon>Lymnaeoidea</taxon>
        <taxon>Planorbidae</taxon>
        <taxon>Biomphalaria</taxon>
    </lineage>
</organism>
<evidence type="ECO:0000256" key="1">
    <source>
        <dbReference type="SAM" id="Coils"/>
    </source>
</evidence>
<dbReference type="OrthoDB" id="10364045at2759"/>
<dbReference type="GeneID" id="129922985"/>
<reference evidence="3" key="1">
    <citation type="submission" date="2025-08" db="UniProtKB">
        <authorList>
            <consortium name="RefSeq"/>
        </authorList>
    </citation>
    <scope>IDENTIFICATION</scope>
</reference>
<dbReference type="AlphaFoldDB" id="A0A9W2YXR3"/>
<protein>
    <submittedName>
        <fullName evidence="3">Myosin-16-like isoform X1</fullName>
    </submittedName>
</protein>
<evidence type="ECO:0000313" key="3">
    <source>
        <dbReference type="RefSeq" id="XP_055867504.1"/>
    </source>
</evidence>
<dbReference type="Proteomes" id="UP001165740">
    <property type="component" value="Chromosome 14"/>
</dbReference>
<keyword evidence="2" id="KW-1185">Reference proteome</keyword>
<gene>
    <name evidence="3" type="primary">LOC129922985</name>
</gene>
<feature type="coiled-coil region" evidence="1">
    <location>
        <begin position="120"/>
        <end position="151"/>
    </location>
</feature>